<keyword evidence="4" id="KW-0732">Signal</keyword>
<dbReference type="PANTHER" id="PTHR28593">
    <property type="entry name" value="METEORIN-LIKE PROTEIN"/>
    <property type="match status" value="1"/>
</dbReference>
<sequence length="298" mass="34031">MQLFFRIKAASGLSSPERGVRPVYVRCGEGALRWLYPRGALRLQFAPPLPPADTEFRVCVRLLRRPDPPDIFPPGRLNDTEPPRAWRRFPARLFVEGAGRLLPLYAADDGDPRHVRCFRSRAGRAALYVEINFKYSSTIIEPNKPYVIKLRPAAALHVAVERPPMFTRQGESRKKAEPENGVERRVAELVYEARALPRAHYDPAAADCTPCTDDHLELAFCTSDLASSRRHPTNKRRGFRHDDYNCCELVVLDRGHGYSVGRRRVPRPPDPPPPRTYLPLMNTRREILGAFYENTILR</sequence>
<evidence type="ECO:0000256" key="2">
    <source>
        <dbReference type="ARBA" id="ARBA00005669"/>
    </source>
</evidence>
<dbReference type="GO" id="GO:0005615">
    <property type="term" value="C:extracellular space"/>
    <property type="evidence" value="ECO:0007669"/>
    <property type="project" value="TreeGrafter"/>
</dbReference>
<comment type="caution">
    <text evidence="6">The sequence shown here is derived from an EMBL/GenBank/DDBJ whole genome shotgun (WGS) entry which is preliminary data.</text>
</comment>
<evidence type="ECO:0000256" key="3">
    <source>
        <dbReference type="ARBA" id="ARBA00022525"/>
    </source>
</evidence>
<evidence type="ECO:0000313" key="7">
    <source>
        <dbReference type="Proteomes" id="UP000299102"/>
    </source>
</evidence>
<protein>
    <submittedName>
        <fullName evidence="6">Uncharacterized protein</fullName>
    </submittedName>
</protein>
<gene>
    <name evidence="6" type="ORF">EVAR_50003_1</name>
</gene>
<dbReference type="EMBL" id="BGZK01000922">
    <property type="protein sequence ID" value="GBP65196.1"/>
    <property type="molecule type" value="Genomic_DNA"/>
</dbReference>
<dbReference type="Proteomes" id="UP000299102">
    <property type="component" value="Unassembled WGS sequence"/>
</dbReference>
<proteinExistence type="inferred from homology"/>
<dbReference type="InterPro" id="IPR051998">
    <property type="entry name" value="Meteorin-like"/>
</dbReference>
<evidence type="ECO:0000256" key="5">
    <source>
        <dbReference type="ARBA" id="ARBA00023157"/>
    </source>
</evidence>
<evidence type="ECO:0000256" key="1">
    <source>
        <dbReference type="ARBA" id="ARBA00004613"/>
    </source>
</evidence>
<keyword evidence="7" id="KW-1185">Reference proteome</keyword>
<organism evidence="6 7">
    <name type="scientific">Eumeta variegata</name>
    <name type="common">Bagworm moth</name>
    <name type="synonym">Eumeta japonica</name>
    <dbReference type="NCBI Taxonomy" id="151549"/>
    <lineage>
        <taxon>Eukaryota</taxon>
        <taxon>Metazoa</taxon>
        <taxon>Ecdysozoa</taxon>
        <taxon>Arthropoda</taxon>
        <taxon>Hexapoda</taxon>
        <taxon>Insecta</taxon>
        <taxon>Pterygota</taxon>
        <taxon>Neoptera</taxon>
        <taxon>Endopterygota</taxon>
        <taxon>Lepidoptera</taxon>
        <taxon>Glossata</taxon>
        <taxon>Ditrysia</taxon>
        <taxon>Tineoidea</taxon>
        <taxon>Psychidae</taxon>
        <taxon>Oiketicinae</taxon>
        <taxon>Eumeta</taxon>
    </lineage>
</organism>
<keyword evidence="5" id="KW-1015">Disulfide bond</keyword>
<dbReference type="AlphaFoldDB" id="A0A4C1XMN2"/>
<comment type="similarity">
    <text evidence="2">Belongs to the meteorin family.</text>
</comment>
<name>A0A4C1XMN2_EUMVA</name>
<keyword evidence="3" id="KW-0964">Secreted</keyword>
<dbReference type="STRING" id="151549.A0A4C1XMN2"/>
<evidence type="ECO:0000313" key="6">
    <source>
        <dbReference type="EMBL" id="GBP65196.1"/>
    </source>
</evidence>
<reference evidence="6 7" key="1">
    <citation type="journal article" date="2019" name="Commun. Biol.">
        <title>The bagworm genome reveals a unique fibroin gene that provides high tensile strength.</title>
        <authorList>
            <person name="Kono N."/>
            <person name="Nakamura H."/>
            <person name="Ohtoshi R."/>
            <person name="Tomita M."/>
            <person name="Numata K."/>
            <person name="Arakawa K."/>
        </authorList>
    </citation>
    <scope>NUCLEOTIDE SEQUENCE [LARGE SCALE GENOMIC DNA]</scope>
</reference>
<dbReference type="OrthoDB" id="6092325at2759"/>
<accession>A0A4C1XMN2</accession>
<dbReference type="GO" id="GO:0005179">
    <property type="term" value="F:hormone activity"/>
    <property type="evidence" value="ECO:0007669"/>
    <property type="project" value="TreeGrafter"/>
</dbReference>
<dbReference type="PANTHER" id="PTHR28593:SF3">
    <property type="entry name" value="METEORIN-LIKE PROTEIN"/>
    <property type="match status" value="1"/>
</dbReference>
<comment type="subcellular location">
    <subcellularLocation>
        <location evidence="1">Secreted</location>
    </subcellularLocation>
</comment>
<evidence type="ECO:0000256" key="4">
    <source>
        <dbReference type="ARBA" id="ARBA00022729"/>
    </source>
</evidence>